<comment type="similarity">
    <text evidence="4 9">Belongs to the mannonate dehydratase family.</text>
</comment>
<dbReference type="HAMAP" id="MF_00106">
    <property type="entry name" value="UxuA"/>
    <property type="match status" value="1"/>
</dbReference>
<evidence type="ECO:0000256" key="3">
    <source>
        <dbReference type="ARBA" id="ARBA00004892"/>
    </source>
</evidence>
<dbReference type="PANTHER" id="PTHR30387:SF2">
    <property type="entry name" value="MANNONATE DEHYDRATASE"/>
    <property type="match status" value="1"/>
</dbReference>
<dbReference type="Gene3D" id="3.20.20.150">
    <property type="entry name" value="Divalent-metal-dependent TIM barrel enzymes"/>
    <property type="match status" value="1"/>
</dbReference>
<dbReference type="SUPFAM" id="SSF51658">
    <property type="entry name" value="Xylose isomerase-like"/>
    <property type="match status" value="1"/>
</dbReference>
<evidence type="ECO:0000313" key="10">
    <source>
        <dbReference type="EMBL" id="BDD01207.1"/>
    </source>
</evidence>
<keyword evidence="8 9" id="KW-0456">Lyase</keyword>
<evidence type="ECO:0000313" key="11">
    <source>
        <dbReference type="Proteomes" id="UP001354989"/>
    </source>
</evidence>
<dbReference type="PIRSF" id="PIRSF016049">
    <property type="entry name" value="Man_dehyd"/>
    <property type="match status" value="1"/>
</dbReference>
<dbReference type="EC" id="4.2.1.8" evidence="5 9"/>
<geneLocation type="plasmid" evidence="10 11">
    <name>pPP2</name>
</geneLocation>
<evidence type="ECO:0000256" key="6">
    <source>
        <dbReference type="ARBA" id="ARBA00023004"/>
    </source>
</evidence>
<gene>
    <name evidence="10" type="primary">uxuA_1</name>
    <name evidence="9" type="synonym">uxuA</name>
    <name evidence="10" type="ORF">PEPS_34870</name>
</gene>
<evidence type="ECO:0000256" key="9">
    <source>
        <dbReference type="HAMAP-Rule" id="MF_00106"/>
    </source>
</evidence>
<dbReference type="Proteomes" id="UP001354989">
    <property type="component" value="Plasmid pPP2"/>
</dbReference>
<evidence type="ECO:0000256" key="1">
    <source>
        <dbReference type="ARBA" id="ARBA00001794"/>
    </source>
</evidence>
<accession>A0ABN6LDT3</accession>
<dbReference type="InterPro" id="IPR036237">
    <property type="entry name" value="Xyl_isomerase-like_sf"/>
</dbReference>
<keyword evidence="11" id="KW-1185">Reference proteome</keyword>
<evidence type="ECO:0000256" key="7">
    <source>
        <dbReference type="ARBA" id="ARBA00023211"/>
    </source>
</evidence>
<protein>
    <recommendedName>
        <fullName evidence="5 9">Mannonate dehydratase</fullName>
        <ecNumber evidence="5 9">4.2.1.8</ecNumber>
    </recommendedName>
    <alternativeName>
        <fullName evidence="9">D-mannonate hydro-lyase</fullName>
    </alternativeName>
</protein>
<dbReference type="RefSeq" id="WP_338398790.1">
    <property type="nucleotide sequence ID" value="NZ_AP025294.1"/>
</dbReference>
<dbReference type="NCBIfam" id="TIGR00695">
    <property type="entry name" value="uxuA"/>
    <property type="match status" value="1"/>
</dbReference>
<dbReference type="NCBIfam" id="NF003027">
    <property type="entry name" value="PRK03906.1"/>
    <property type="match status" value="1"/>
</dbReference>
<evidence type="ECO:0000256" key="4">
    <source>
        <dbReference type="ARBA" id="ARBA00007389"/>
    </source>
</evidence>
<keyword evidence="7 9" id="KW-0464">Manganese</keyword>
<comment type="pathway">
    <text evidence="3 9">Carbohydrate metabolism; pentose and glucuronate interconversion.</text>
</comment>
<keyword evidence="6 9" id="KW-0408">Iron</keyword>
<organism evidence="10 11">
    <name type="scientific">Persicobacter psychrovividus</name>
    <dbReference type="NCBI Taxonomy" id="387638"/>
    <lineage>
        <taxon>Bacteria</taxon>
        <taxon>Pseudomonadati</taxon>
        <taxon>Bacteroidota</taxon>
        <taxon>Cytophagia</taxon>
        <taxon>Cytophagales</taxon>
        <taxon>Persicobacteraceae</taxon>
        <taxon>Persicobacter</taxon>
    </lineage>
</organism>
<evidence type="ECO:0000256" key="5">
    <source>
        <dbReference type="ARBA" id="ARBA00012927"/>
    </source>
</evidence>
<dbReference type="InterPro" id="IPR004628">
    <property type="entry name" value="Man_deHydtase"/>
</dbReference>
<evidence type="ECO:0000256" key="8">
    <source>
        <dbReference type="ARBA" id="ARBA00023239"/>
    </source>
</evidence>
<name>A0ABN6LDT3_9BACT</name>
<comment type="catalytic activity">
    <reaction evidence="1 9">
        <text>D-mannonate = 2-dehydro-3-deoxy-D-gluconate + H2O</text>
        <dbReference type="Rhea" id="RHEA:20097"/>
        <dbReference type="ChEBI" id="CHEBI:15377"/>
        <dbReference type="ChEBI" id="CHEBI:17767"/>
        <dbReference type="ChEBI" id="CHEBI:57990"/>
        <dbReference type="EC" id="4.2.1.8"/>
    </reaction>
</comment>
<sequence>MKLLPSWRWFGDADPVSISDLRQVGVRSIVSALHHIPVGEVWSIAEIQKRQAQISGDDGLLSWDVVESVNIHEEIKLGGPQANKYIENYQQTIRNLATCGIKVLCYNFMPVLDWTRTDLKYRLMGGAETLRFDFKAFVAFDVFMLQREGAATEYSPQLLAQAEEYLKTLSADERQALQESILAGLPGTTEVFTPEAFLKELAKYAEVSADKLKDNLKFFLQQVIPVAAHEGVKMCIHPDDPPFNLFGLPRIVSNAHDLECILKMVDSPYNGITFCSGSLGANPNNNLRQIIQKFGHRFPFVHLRNVQLEDGRSFHEGGHLDGSTDMVALVKTLLTVGENQSVFYRPDHGHQLLDDLPKEMLCPGYSTIGRLKGLSELKGIIAALTSMD</sequence>
<comment type="cofactor">
    <cofactor evidence="9">
        <name>Fe(2+)</name>
        <dbReference type="ChEBI" id="CHEBI:29033"/>
    </cofactor>
    <cofactor evidence="9">
        <name>Mn(2+)</name>
        <dbReference type="ChEBI" id="CHEBI:29035"/>
    </cofactor>
</comment>
<keyword evidence="10" id="KW-0614">Plasmid</keyword>
<reference evidence="10 11" key="1">
    <citation type="submission" date="2021-12" db="EMBL/GenBank/DDBJ databases">
        <title>Genome sequencing of bacteria with rrn-lacking chromosome and rrn-plasmid.</title>
        <authorList>
            <person name="Anda M."/>
            <person name="Iwasaki W."/>
        </authorList>
    </citation>
    <scope>NUCLEOTIDE SEQUENCE [LARGE SCALE GENOMIC DNA]</scope>
    <source>
        <strain evidence="10 11">NBRC 101262</strain>
        <plasmid evidence="10 11">pPP2</plasmid>
    </source>
</reference>
<dbReference type="PANTHER" id="PTHR30387">
    <property type="entry name" value="MANNONATE DEHYDRATASE"/>
    <property type="match status" value="1"/>
</dbReference>
<comment type="function">
    <text evidence="2 9">Catalyzes the dehydration of D-mannonate.</text>
</comment>
<dbReference type="EMBL" id="AP025294">
    <property type="protein sequence ID" value="BDD01207.1"/>
    <property type="molecule type" value="Genomic_DNA"/>
</dbReference>
<dbReference type="Pfam" id="PF03786">
    <property type="entry name" value="UxuA"/>
    <property type="match status" value="1"/>
</dbReference>
<evidence type="ECO:0000256" key="2">
    <source>
        <dbReference type="ARBA" id="ARBA00002713"/>
    </source>
</evidence>
<proteinExistence type="inferred from homology"/>